<dbReference type="InterPro" id="IPR003675">
    <property type="entry name" value="Rce1/LyrA-like_dom"/>
</dbReference>
<name>A0A5J4J2R7_9BACI</name>
<evidence type="ECO:0000313" key="3">
    <source>
        <dbReference type="EMBL" id="GER69312.1"/>
    </source>
</evidence>
<dbReference type="AlphaFoldDB" id="A0A5J4J2R7"/>
<organism evidence="3 4">
    <name type="scientific">Weizmannia acidilactici</name>
    <dbReference type="NCBI Taxonomy" id="2607726"/>
    <lineage>
        <taxon>Bacteria</taxon>
        <taxon>Bacillati</taxon>
        <taxon>Bacillota</taxon>
        <taxon>Bacilli</taxon>
        <taxon>Bacillales</taxon>
        <taxon>Bacillaceae</taxon>
        <taxon>Heyndrickxia</taxon>
    </lineage>
</organism>
<feature type="transmembrane region" description="Helical" evidence="1">
    <location>
        <begin position="146"/>
        <end position="164"/>
    </location>
</feature>
<feature type="transmembrane region" description="Helical" evidence="1">
    <location>
        <begin position="20"/>
        <end position="41"/>
    </location>
</feature>
<feature type="transmembrane region" description="Helical" evidence="1">
    <location>
        <begin position="57"/>
        <end position="79"/>
    </location>
</feature>
<dbReference type="Proteomes" id="UP000391919">
    <property type="component" value="Unassembled WGS sequence"/>
</dbReference>
<feature type="transmembrane region" description="Helical" evidence="1">
    <location>
        <begin position="99"/>
        <end position="117"/>
    </location>
</feature>
<dbReference type="GO" id="GO:0080120">
    <property type="term" value="P:CAAX-box protein maturation"/>
    <property type="evidence" value="ECO:0007669"/>
    <property type="project" value="UniProtKB-ARBA"/>
</dbReference>
<keyword evidence="1" id="KW-0812">Transmembrane</keyword>
<evidence type="ECO:0000256" key="1">
    <source>
        <dbReference type="SAM" id="Phobius"/>
    </source>
</evidence>
<dbReference type="RefSeq" id="WP_151679487.1">
    <property type="nucleotide sequence ID" value="NZ_BKZP01000004.1"/>
</dbReference>
<protein>
    <recommendedName>
        <fullName evidence="2">CAAX prenyl protease 2/Lysostaphin resistance protein A-like domain-containing protein</fullName>
    </recommendedName>
</protein>
<keyword evidence="4" id="KW-1185">Reference proteome</keyword>
<proteinExistence type="predicted"/>
<evidence type="ECO:0000259" key="2">
    <source>
        <dbReference type="Pfam" id="PF02517"/>
    </source>
</evidence>
<gene>
    <name evidence="3" type="primary">ypbD</name>
    <name evidence="3" type="ORF">BpJC7_06150</name>
</gene>
<dbReference type="EMBL" id="BKZQ01000005">
    <property type="protein sequence ID" value="GER69312.1"/>
    <property type="molecule type" value="Genomic_DNA"/>
</dbReference>
<comment type="caution">
    <text evidence="3">The sequence shown here is derived from an EMBL/GenBank/DDBJ whole genome shotgun (WGS) entry which is preliminary data.</text>
</comment>
<reference evidence="3 4" key="1">
    <citation type="submission" date="2019-09" db="EMBL/GenBank/DDBJ databases">
        <title>Draft genome sequence of Bacillus sp. JC-7.</title>
        <authorList>
            <person name="Tanaka N."/>
            <person name="Shiwa Y."/>
            <person name="Fujita N."/>
            <person name="Tanasupawat S."/>
        </authorList>
    </citation>
    <scope>NUCLEOTIDE SEQUENCE [LARGE SCALE GENOMIC DNA]</scope>
    <source>
        <strain evidence="3 4">JC-7</strain>
    </source>
</reference>
<feature type="domain" description="CAAX prenyl protease 2/Lysostaphin resistance protein A-like" evidence="2">
    <location>
        <begin position="98"/>
        <end position="181"/>
    </location>
</feature>
<keyword evidence="1" id="KW-0472">Membrane</keyword>
<accession>A0A5J4J2R7</accession>
<dbReference type="GO" id="GO:0004175">
    <property type="term" value="F:endopeptidase activity"/>
    <property type="evidence" value="ECO:0007669"/>
    <property type="project" value="UniProtKB-ARBA"/>
</dbReference>
<keyword evidence="1" id="KW-1133">Transmembrane helix</keyword>
<sequence>MVRKKQTDIIKELKDRELIFHLVLTQLILIFVSVVLGLFLFPDAASFFRHFRIDLSVWGYGLVNGIIVVILDSALMKILPKAYYDDGGLNERIFRTRSVPAIIALTAFVAFAEELLFRGMIQTHFGLVWASMIFAAMHIRYWNHWYLIANVLLLSFWVGLVYVFSHENLLAVMVMHFTIDCLLGIRIKKWGV</sequence>
<dbReference type="Pfam" id="PF02517">
    <property type="entry name" value="Rce1-like"/>
    <property type="match status" value="1"/>
</dbReference>
<evidence type="ECO:0000313" key="4">
    <source>
        <dbReference type="Proteomes" id="UP000391919"/>
    </source>
</evidence>